<organism evidence="3 4">
    <name type="scientific">Algimonas arctica</name>
    <dbReference type="NCBI Taxonomy" id="1479486"/>
    <lineage>
        <taxon>Bacteria</taxon>
        <taxon>Pseudomonadati</taxon>
        <taxon>Pseudomonadota</taxon>
        <taxon>Alphaproteobacteria</taxon>
        <taxon>Maricaulales</taxon>
        <taxon>Robiginitomaculaceae</taxon>
        <taxon>Algimonas</taxon>
    </lineage>
</organism>
<dbReference type="Pfam" id="PF02321">
    <property type="entry name" value="OEP"/>
    <property type="match status" value="2"/>
</dbReference>
<comment type="caution">
    <text evidence="3">The sequence shown here is derived from an EMBL/GenBank/DDBJ whole genome shotgun (WGS) entry which is preliminary data.</text>
</comment>
<comment type="similarity">
    <text evidence="1 2">Belongs to the outer membrane factor (OMF) (TC 1.B.17) family.</text>
</comment>
<keyword evidence="2" id="KW-0472">Membrane</keyword>
<evidence type="ECO:0000313" key="4">
    <source>
        <dbReference type="Proteomes" id="UP000634004"/>
    </source>
</evidence>
<evidence type="ECO:0000313" key="3">
    <source>
        <dbReference type="EMBL" id="GHA97809.1"/>
    </source>
</evidence>
<evidence type="ECO:0000256" key="2">
    <source>
        <dbReference type="RuleBase" id="RU362097"/>
    </source>
</evidence>
<reference evidence="3" key="1">
    <citation type="journal article" date="2014" name="Int. J. Syst. Evol. Microbiol.">
        <title>Complete genome sequence of Corynebacterium casei LMG S-19264T (=DSM 44701T), isolated from a smear-ripened cheese.</title>
        <authorList>
            <consortium name="US DOE Joint Genome Institute (JGI-PGF)"/>
            <person name="Walter F."/>
            <person name="Albersmeier A."/>
            <person name="Kalinowski J."/>
            <person name="Ruckert C."/>
        </authorList>
    </citation>
    <scope>NUCLEOTIDE SEQUENCE</scope>
    <source>
        <strain evidence="3">KCTC 32513</strain>
    </source>
</reference>
<dbReference type="GO" id="GO:0005886">
    <property type="term" value="C:plasma membrane"/>
    <property type="evidence" value="ECO:0007669"/>
    <property type="project" value="UniProtKB-SubCell"/>
</dbReference>
<dbReference type="PANTHER" id="PTHR30203">
    <property type="entry name" value="OUTER MEMBRANE CATION EFFLUX PROTEIN"/>
    <property type="match status" value="1"/>
</dbReference>
<reference evidence="3" key="2">
    <citation type="submission" date="2020-09" db="EMBL/GenBank/DDBJ databases">
        <authorList>
            <person name="Sun Q."/>
            <person name="Kim S."/>
        </authorList>
    </citation>
    <scope>NUCLEOTIDE SEQUENCE</scope>
    <source>
        <strain evidence="3">KCTC 32513</strain>
    </source>
</reference>
<name>A0A8J3G2M3_9PROT</name>
<dbReference type="SUPFAM" id="SSF56954">
    <property type="entry name" value="Outer membrane efflux proteins (OEP)"/>
    <property type="match status" value="1"/>
</dbReference>
<dbReference type="PANTHER" id="PTHR30203:SF21">
    <property type="entry name" value="OUTER MEMBRANE COMPONENT OF MULTIDRUG EFFLUX PUMP-RELATED"/>
    <property type="match status" value="1"/>
</dbReference>
<dbReference type="Proteomes" id="UP000634004">
    <property type="component" value="Unassembled WGS sequence"/>
</dbReference>
<accession>A0A8J3G2M3</accession>
<dbReference type="InterPro" id="IPR010131">
    <property type="entry name" value="MdtP/NodT-like"/>
</dbReference>
<keyword evidence="2" id="KW-1134">Transmembrane beta strand</keyword>
<keyword evidence="2" id="KW-0449">Lipoprotein</keyword>
<evidence type="ECO:0000256" key="1">
    <source>
        <dbReference type="ARBA" id="ARBA00007613"/>
    </source>
</evidence>
<dbReference type="RefSeq" id="WP_189498199.1">
    <property type="nucleotide sequence ID" value="NZ_BMZH01000008.1"/>
</dbReference>
<dbReference type="Gene3D" id="1.20.1600.10">
    <property type="entry name" value="Outer membrane efflux proteins (OEP)"/>
    <property type="match status" value="1"/>
</dbReference>
<protein>
    <submittedName>
        <fullName evidence="3">Multidrug efflux outer membrane protein OprN</fullName>
    </submittedName>
</protein>
<dbReference type="GO" id="GO:0015562">
    <property type="term" value="F:efflux transmembrane transporter activity"/>
    <property type="evidence" value="ECO:0007669"/>
    <property type="project" value="InterPro"/>
</dbReference>
<proteinExistence type="inferred from homology"/>
<keyword evidence="2" id="KW-0564">Palmitate</keyword>
<comment type="subcellular location">
    <subcellularLocation>
        <location evidence="2">Cell membrane</location>
        <topology evidence="2">Lipid-anchor</topology>
    </subcellularLocation>
</comment>
<keyword evidence="2" id="KW-0812">Transmembrane</keyword>
<dbReference type="InterPro" id="IPR003423">
    <property type="entry name" value="OMP_efflux"/>
</dbReference>
<dbReference type="Gene3D" id="2.20.200.10">
    <property type="entry name" value="Outer membrane efflux proteins (OEP)"/>
    <property type="match status" value="1"/>
</dbReference>
<dbReference type="NCBIfam" id="TIGR01845">
    <property type="entry name" value="outer_NodT"/>
    <property type="match status" value="1"/>
</dbReference>
<sequence length="488" mass="52193">MATWLCVSLSACASIDVPSVPEQPALNLESTSFANVPVADTPDSMNDVPNWWTLFDDPVLVDLVQSALSENRDLAVAQANITAADALLKRASLDRSYSTSSGTGLTLDNPTRSSDVDLNLSGTLGASWEIDAFGRIDEQIRAQTFNRDALVQARRDVAVLVASQTAQAYVDLRSAQQRLGVAQENAALQAEGLSLLNELVDAGRSNDLDLNRSRALYLTTRASLPAFRAAVASATARLNALTGAYASGDEKKGRSIASEQGAIPQHVGAMAIGSPATLVRRRPDIRAAEARVGERLALGEVERARLFPTLSFNADIGAFFGSFGDVTEVNSLGFGIGPALSWEGPDLRRVRADIDVTDAQTEAAFAAYEQTVFTALSEVETALALYAGEVERRDDLAGATDAARNALKLARLRFDEGLDDFLDVLDAQRTLLDAQDDLVQNDTLITTYAISAYRALGGMWTDAELDALGQPTETVMRPDVLPVESLTP</sequence>
<dbReference type="EMBL" id="BMZH01000008">
    <property type="protein sequence ID" value="GHA97809.1"/>
    <property type="molecule type" value="Genomic_DNA"/>
</dbReference>
<dbReference type="AlphaFoldDB" id="A0A8J3G2M3"/>
<gene>
    <name evidence="3" type="primary">oprN</name>
    <name evidence="3" type="ORF">GCM10009069_20990</name>
</gene>
<keyword evidence="4" id="KW-1185">Reference proteome</keyword>